<sequence>MDNNILEILIFNVGQAQCIFFYPQSHPEYGMFVDCASGENYDPIDFLIKQNLIHHDGTRHILGNLTITNYDHDHFFGLSNVRQKMHIQTVSLAQNISSSELKSIKPEITEPLKHLCFLKDTYTAPAPYHMPPYNKYIYSLTQNELALDQFNTDHLTNHLSQIVFVEYGGSKICITGDLQRSPAWEKLLQKQEIQNHLNTTNVLVAPHHGHDNGYHENIFLHCINPDCIIISDKDIMYDTQGGMASKYAQHVNTGVSLNGINPLRKVLTTRSDGHLWISFYSNGGRTYRSFTID</sequence>
<reference evidence="1 2" key="1">
    <citation type="journal article" date="2015" name="Nature">
        <title>rRNA introns, odd ribosomes, and small enigmatic genomes across a large radiation of phyla.</title>
        <authorList>
            <person name="Brown C.T."/>
            <person name="Hug L.A."/>
            <person name="Thomas B.C."/>
            <person name="Sharon I."/>
            <person name="Castelle C.J."/>
            <person name="Singh A."/>
            <person name="Wilkins M.J."/>
            <person name="Williams K.H."/>
            <person name="Banfield J.F."/>
        </authorList>
    </citation>
    <scope>NUCLEOTIDE SEQUENCE [LARGE SCALE GENOMIC DNA]</scope>
</reference>
<name>A0A0G0PKS3_9BACT</name>
<proteinExistence type="predicted"/>
<dbReference type="PANTHER" id="PTHR30619">
    <property type="entry name" value="DNA INTERNALIZATION/COMPETENCE PROTEIN COMEC/REC2"/>
    <property type="match status" value="1"/>
</dbReference>
<dbReference type="Gene3D" id="3.60.15.10">
    <property type="entry name" value="Ribonuclease Z/Hydroxyacylglutathione hydrolase-like"/>
    <property type="match status" value="1"/>
</dbReference>
<evidence type="ECO:0000313" key="2">
    <source>
        <dbReference type="Proteomes" id="UP000034893"/>
    </source>
</evidence>
<comment type="caution">
    <text evidence="1">The sequence shown here is derived from an EMBL/GenBank/DDBJ whole genome shotgun (WGS) entry which is preliminary data.</text>
</comment>
<protein>
    <submittedName>
        <fullName evidence="1">Beta-lactamase domain protein</fullName>
    </submittedName>
</protein>
<accession>A0A0G0PKS3</accession>
<organism evidence="1 2">
    <name type="scientific">Candidatus Curtissbacteria bacterium GW2011_GWC2_38_9</name>
    <dbReference type="NCBI Taxonomy" id="1618414"/>
    <lineage>
        <taxon>Bacteria</taxon>
        <taxon>Candidatus Curtissiibacteriota</taxon>
    </lineage>
</organism>
<evidence type="ECO:0000313" key="1">
    <source>
        <dbReference type="EMBL" id="KKQ89906.1"/>
    </source>
</evidence>
<dbReference type="SUPFAM" id="SSF56281">
    <property type="entry name" value="Metallo-hydrolase/oxidoreductase"/>
    <property type="match status" value="1"/>
</dbReference>
<dbReference type="Proteomes" id="UP000034893">
    <property type="component" value="Unassembled WGS sequence"/>
</dbReference>
<dbReference type="EMBL" id="LBVP01000006">
    <property type="protein sequence ID" value="KKQ89906.1"/>
    <property type="molecule type" value="Genomic_DNA"/>
</dbReference>
<dbReference type="PANTHER" id="PTHR30619:SF1">
    <property type="entry name" value="RECOMBINATION PROTEIN 2"/>
    <property type="match status" value="1"/>
</dbReference>
<gene>
    <name evidence="1" type="ORF">UT12_C0006G0014</name>
</gene>
<dbReference type="InterPro" id="IPR052159">
    <property type="entry name" value="Competence_DNA_uptake"/>
</dbReference>
<dbReference type="AlphaFoldDB" id="A0A0G0PKS3"/>
<dbReference type="InterPro" id="IPR036866">
    <property type="entry name" value="RibonucZ/Hydroxyglut_hydro"/>
</dbReference>